<accession>A0A4U5P1E5</accession>
<evidence type="ECO:0000313" key="1">
    <source>
        <dbReference type="EMBL" id="TKR89620.1"/>
    </source>
</evidence>
<dbReference type="OrthoDB" id="5857364at2759"/>
<dbReference type="AlphaFoldDB" id="A0A4U5P1E5"/>
<dbReference type="EMBL" id="AZBU02000003">
    <property type="protein sequence ID" value="TKR89620.1"/>
    <property type="molecule type" value="Genomic_DNA"/>
</dbReference>
<proteinExistence type="predicted"/>
<dbReference type="Pfam" id="PF10321">
    <property type="entry name" value="7TM_GPCR_Srt"/>
    <property type="match status" value="1"/>
</dbReference>
<dbReference type="Gene3D" id="1.20.1070.10">
    <property type="entry name" value="Rhodopsin 7-helix transmembrane proteins"/>
    <property type="match status" value="1"/>
</dbReference>
<keyword evidence="2" id="KW-1185">Reference proteome</keyword>
<dbReference type="SUPFAM" id="SSF81321">
    <property type="entry name" value="Family A G protein-coupled receptor-like"/>
    <property type="match status" value="1"/>
</dbReference>
<organism evidence="1 2">
    <name type="scientific">Steinernema carpocapsae</name>
    <name type="common">Entomopathogenic nematode</name>
    <dbReference type="NCBI Taxonomy" id="34508"/>
    <lineage>
        <taxon>Eukaryota</taxon>
        <taxon>Metazoa</taxon>
        <taxon>Ecdysozoa</taxon>
        <taxon>Nematoda</taxon>
        <taxon>Chromadorea</taxon>
        <taxon>Rhabditida</taxon>
        <taxon>Tylenchina</taxon>
        <taxon>Panagrolaimomorpha</taxon>
        <taxon>Strongyloidoidea</taxon>
        <taxon>Steinernematidae</taxon>
        <taxon>Steinernema</taxon>
    </lineage>
</organism>
<reference evidence="1 2" key="1">
    <citation type="journal article" date="2015" name="Genome Biol.">
        <title>Comparative genomics of Steinernema reveals deeply conserved gene regulatory networks.</title>
        <authorList>
            <person name="Dillman A.R."/>
            <person name="Macchietto M."/>
            <person name="Porter C.F."/>
            <person name="Rogers A."/>
            <person name="Williams B."/>
            <person name="Antoshechkin I."/>
            <person name="Lee M.M."/>
            <person name="Goodwin Z."/>
            <person name="Lu X."/>
            <person name="Lewis E.E."/>
            <person name="Goodrich-Blair H."/>
            <person name="Stock S.P."/>
            <person name="Adams B.J."/>
            <person name="Sternberg P.W."/>
            <person name="Mortazavi A."/>
        </authorList>
    </citation>
    <scope>NUCLEOTIDE SEQUENCE [LARGE SCALE GENOMIC DNA]</scope>
    <source>
        <strain evidence="1 2">ALL</strain>
    </source>
</reference>
<dbReference type="InterPro" id="IPR019425">
    <property type="entry name" value="7TM_GPCR_serpentine_rcpt_Srt"/>
</dbReference>
<dbReference type="Proteomes" id="UP000298663">
    <property type="component" value="Unassembled WGS sequence"/>
</dbReference>
<comment type="caution">
    <text evidence="1">The sequence shown here is derived from an EMBL/GenBank/DDBJ whole genome shotgun (WGS) entry which is preliminary data.</text>
</comment>
<name>A0A4U5P1E5_STECR</name>
<evidence type="ECO:0008006" key="3">
    <source>
        <dbReference type="Google" id="ProtNLM"/>
    </source>
</evidence>
<sequence>MFVLYVAVLLQLQFGTKFNLTIPQMSERKRKIERTLLLQSIIICGALQLETATFQSFQSLSLEGDASLYLHIFQNFCTILDSSVHPIVLFVFNADIRNGLAELITSQRKVFVQAFSIVPPNANLTTQSSPQQ</sequence>
<gene>
    <name evidence="1" type="ORF">L596_013692</name>
</gene>
<protein>
    <recommendedName>
        <fullName evidence="3">G-protein coupled receptors family 1 profile domain-containing protein</fullName>
    </recommendedName>
</protein>
<reference evidence="1 2" key="2">
    <citation type="journal article" date="2019" name="G3 (Bethesda)">
        <title>Hybrid Assembly of the Genome of the Entomopathogenic Nematode Steinernema carpocapsae Identifies the X-Chromosome.</title>
        <authorList>
            <person name="Serra L."/>
            <person name="Macchietto M."/>
            <person name="Macias-Munoz A."/>
            <person name="McGill C.J."/>
            <person name="Rodriguez I.M."/>
            <person name="Rodriguez B."/>
            <person name="Murad R."/>
            <person name="Mortazavi A."/>
        </authorList>
    </citation>
    <scope>NUCLEOTIDE SEQUENCE [LARGE SCALE GENOMIC DNA]</scope>
    <source>
        <strain evidence="1 2">ALL</strain>
    </source>
</reference>
<evidence type="ECO:0000313" key="2">
    <source>
        <dbReference type="Proteomes" id="UP000298663"/>
    </source>
</evidence>